<evidence type="ECO:0000313" key="5">
    <source>
        <dbReference type="Proteomes" id="UP000663865"/>
    </source>
</evidence>
<evidence type="ECO:0000313" key="3">
    <source>
        <dbReference type="EMBL" id="CAF3342083.1"/>
    </source>
</evidence>
<gene>
    <name evidence="3" type="ORF">KIK155_LOCUS2801</name>
    <name evidence="4" type="ORF">TOA249_LOCUS19955</name>
</gene>
<sequence>MQNTFYEIDHHYNPKINIFQQQSDTTNWSGQSNVKSFREQIDNVLTRWHQLQQNKLTYEQQKQIQYHDDKQIKTCPTIDFDQIMEEDLENQLKELEREEEEEYLLLERSLEEQLKQEESNTDINEFEVDYVKQLEYIEILQKFQQNEQQQYCDTLMQELNKYENLVKQFKNLFKNQYQSKQKLCLTPGNDSEFRIRQRKNDHHSIMEWLFVQIITMFYNSTGITYFDIPISANETYHMQLNDTIRLYDLAKMIKALKISYRGDLTTPPPMKIEKECTSNINELNLTIILFGISLLIILNFVIFIWNTFSIYRSKKNKQGQFLLHSDGALLKKLNICQHNQEDLLSPIMKLQIEKHIKMYFDLEVTMASFFFERLPGNYGHFQVYHNHDLAHIKTYINELSGNHTTKLTTPPPPIIIQKECKNITNQFHLVTILFEIFLLLLLVNILVMYCKTFFVSDNNYKIYTTTHTEQLYYKLICFRLSFIFKIQMMTTYNNKTKSIQNLCNFTNSEQYGNIEQQVQAQNATYSKPMEENIRLKELNQSSTMKNIQEEIKKIPQYLTLENKSFQIVIDQALSMIITMKTRNNQRKKLQDIALLVYKMKLILMYRRLWTIYLKSGMGQLINQSKIQCNYPVDVKIWPEEVKNILSSREINKKNEHKICSQFVKCYLRKFNDQLEQYHMKWHKETDHFHGYTYQILQLFENYMKQYLRPLCLKIEHKIEVLHYDYHIQAIKHEYNRHNPNEYQKNIMKQLCQSMYKKETTEQEVHFLQQQINYFNLSDQSFEDSSILQSTSIHSIENSLIRKHLFNQYKDIVTQSKSFFLNVRMTSAEEQQDKYKEIHDLEIKRMWLDRHIMNHQEKLPLIMIDLINERCHKIHECIQCIYKFKIQSFLSSSI</sequence>
<proteinExistence type="predicted"/>
<protein>
    <recommendedName>
        <fullName evidence="6">Transmembrane protein</fullName>
    </recommendedName>
</protein>
<dbReference type="AlphaFoldDB" id="A0A817VPQ0"/>
<dbReference type="EMBL" id="CAJNYV010000103">
    <property type="protein sequence ID" value="CAF3342083.1"/>
    <property type="molecule type" value="Genomic_DNA"/>
</dbReference>
<reference evidence="3" key="1">
    <citation type="submission" date="2021-02" db="EMBL/GenBank/DDBJ databases">
        <authorList>
            <person name="Nowell W R."/>
        </authorList>
    </citation>
    <scope>NUCLEOTIDE SEQUENCE</scope>
</reference>
<dbReference type="Proteomes" id="UP000663838">
    <property type="component" value="Unassembled WGS sequence"/>
</dbReference>
<evidence type="ECO:0000256" key="1">
    <source>
        <dbReference type="SAM" id="Coils"/>
    </source>
</evidence>
<evidence type="ECO:0008006" key="6">
    <source>
        <dbReference type="Google" id="ProtNLM"/>
    </source>
</evidence>
<dbReference type="Proteomes" id="UP000663865">
    <property type="component" value="Unassembled WGS sequence"/>
</dbReference>
<accession>A0A817VPQ0</accession>
<keyword evidence="2" id="KW-0472">Membrane</keyword>
<evidence type="ECO:0000313" key="4">
    <source>
        <dbReference type="EMBL" id="CAF4744936.1"/>
    </source>
</evidence>
<feature type="coiled-coil region" evidence="1">
    <location>
        <begin position="78"/>
        <end position="120"/>
    </location>
</feature>
<dbReference type="EMBL" id="CAJOBS010001597">
    <property type="protein sequence ID" value="CAF4744936.1"/>
    <property type="molecule type" value="Genomic_DNA"/>
</dbReference>
<name>A0A817VPQ0_9BILA</name>
<evidence type="ECO:0000256" key="2">
    <source>
        <dbReference type="SAM" id="Phobius"/>
    </source>
</evidence>
<keyword evidence="1" id="KW-0175">Coiled coil</keyword>
<keyword evidence="2" id="KW-0812">Transmembrane</keyword>
<keyword evidence="2" id="KW-1133">Transmembrane helix</keyword>
<comment type="caution">
    <text evidence="3">The sequence shown here is derived from an EMBL/GenBank/DDBJ whole genome shotgun (WGS) entry which is preliminary data.</text>
</comment>
<organism evidence="3 5">
    <name type="scientific">Rotaria socialis</name>
    <dbReference type="NCBI Taxonomy" id="392032"/>
    <lineage>
        <taxon>Eukaryota</taxon>
        <taxon>Metazoa</taxon>
        <taxon>Spiralia</taxon>
        <taxon>Gnathifera</taxon>
        <taxon>Rotifera</taxon>
        <taxon>Eurotatoria</taxon>
        <taxon>Bdelloidea</taxon>
        <taxon>Philodinida</taxon>
        <taxon>Philodinidae</taxon>
        <taxon>Rotaria</taxon>
    </lineage>
</organism>
<feature type="transmembrane region" description="Helical" evidence="2">
    <location>
        <begin position="427"/>
        <end position="449"/>
    </location>
</feature>
<feature type="transmembrane region" description="Helical" evidence="2">
    <location>
        <begin position="285"/>
        <end position="308"/>
    </location>
</feature>